<dbReference type="Proteomes" id="UP001321763">
    <property type="component" value="Chromosome"/>
</dbReference>
<dbReference type="RefSeq" id="WP_317724874.1">
    <property type="nucleotide sequence ID" value="NZ_AP026818.1"/>
</dbReference>
<evidence type="ECO:0000313" key="1">
    <source>
        <dbReference type="EMBL" id="BDR80700.1"/>
    </source>
</evidence>
<organism evidence="1 2">
    <name type="scientific">Clostridium tetani</name>
    <dbReference type="NCBI Taxonomy" id="1513"/>
    <lineage>
        <taxon>Bacteria</taxon>
        <taxon>Bacillati</taxon>
        <taxon>Bacillota</taxon>
        <taxon>Clostridia</taxon>
        <taxon>Eubacteriales</taxon>
        <taxon>Clostridiaceae</taxon>
        <taxon>Clostridium</taxon>
    </lineage>
</organism>
<reference evidence="1 2" key="1">
    <citation type="submission" date="2022-09" db="EMBL/GenBank/DDBJ databases">
        <title>complete genome sequences of Clostridium tetani str. KHSU-234311-028 isolated from soil.</title>
        <authorList>
            <person name="Sekizuka T."/>
            <person name="Shitada C."/>
            <person name="Takahashi M."/>
            <person name="Kuroda M."/>
        </authorList>
    </citation>
    <scope>NUCLEOTIDE SEQUENCE [LARGE SCALE GENOMIC DNA]</scope>
    <source>
        <strain evidence="1 2">KHSU-234311-028</strain>
    </source>
</reference>
<dbReference type="PROSITE" id="PS00018">
    <property type="entry name" value="EF_HAND_1"/>
    <property type="match status" value="1"/>
</dbReference>
<sequence>MERSSFFNAILDQNGNPDRCYLAEDFARYFATFIGNGIFPNPADQLQVIAIDNSMQIRIKSGKAWINGYFYENTDDYILTLDVADGVLSRIDRVVLKLDFINREIRIKVKKGDYASNAVAKTLQRDADAYELALADIKVSAGAIKITQADITDLRLNKSMCGIVHGTVEQVDTTAIFNQFESWYSTTKENYDRDISTWTKEKKQAFDNWYNTNIQAFMDKFNKWYGDNTNKWEKDFNNWFELIKGQLNGDIAAKLTAKTIELEKKNDELEDKINNIEVPVKSVNNKTGNVELKAIDIKTNSGENVEIELKSIRSDLKNNMHTNIYDKNQNGKVDIAEVAESVDWGNIKNKPDLNGKVTSVNGQTGAVTLYSSGIKYRYQSYDSIYDVIEGVKKDIKNIDLSADKVKVNNSNLNSKDVNSALTELFTFADNGKKNWVDVIGSPLSTGDSFSTLKSKTQILKNTMASNLSSKKVSASGTESLNSLINKIKNINVGKKFATGTRTSTMSPNLGTISDLNFRPSTVIWYGTLYESSRVYMNYMSVLIDGYISFNAAESDDWTTHIDKETVIRTSSNGFSINPKYSYYNKEITWRWYAFE</sequence>
<proteinExistence type="predicted"/>
<evidence type="ECO:0000313" key="2">
    <source>
        <dbReference type="Proteomes" id="UP001321763"/>
    </source>
</evidence>
<name>A0ABC8EAW2_CLOTA</name>
<protein>
    <submittedName>
        <fullName evidence="1">Uncharacterized protein</fullName>
    </submittedName>
</protein>
<accession>A0ABC8EAW2</accession>
<dbReference type="AlphaFoldDB" id="A0ABC8EAW2"/>
<dbReference type="EMBL" id="AP026818">
    <property type="protein sequence ID" value="BDR80700.1"/>
    <property type="molecule type" value="Genomic_DNA"/>
</dbReference>
<gene>
    <name evidence="1" type="ORF">K234311028_09460</name>
</gene>
<dbReference type="InterPro" id="IPR018247">
    <property type="entry name" value="EF_Hand_1_Ca_BS"/>
</dbReference>